<feature type="non-terminal residue" evidence="1">
    <location>
        <position position="84"/>
    </location>
</feature>
<gene>
    <name evidence="1" type="ORF">METZ01_LOCUS172557</name>
</gene>
<dbReference type="AlphaFoldDB" id="A0A382C308"/>
<dbReference type="SUPFAM" id="SSF49464">
    <property type="entry name" value="Carboxypeptidase regulatory domain-like"/>
    <property type="match status" value="1"/>
</dbReference>
<sequence length="84" mass="9113">MRKLVAYIQIQLTVFLCIGNLLMAVDVNGIVTDQDGRSLPGANIIVEGTNIGSASDSEGRFSFQFESEGDFVIVASYIGYSSFR</sequence>
<protein>
    <recommendedName>
        <fullName evidence="2">TonB-dependent receptor plug domain-containing protein</fullName>
    </recommendedName>
</protein>
<dbReference type="Pfam" id="PF13715">
    <property type="entry name" value="CarbopepD_reg_2"/>
    <property type="match status" value="1"/>
</dbReference>
<organism evidence="1">
    <name type="scientific">marine metagenome</name>
    <dbReference type="NCBI Taxonomy" id="408172"/>
    <lineage>
        <taxon>unclassified sequences</taxon>
        <taxon>metagenomes</taxon>
        <taxon>ecological metagenomes</taxon>
    </lineage>
</organism>
<accession>A0A382C308</accession>
<evidence type="ECO:0008006" key="2">
    <source>
        <dbReference type="Google" id="ProtNLM"/>
    </source>
</evidence>
<dbReference type="Gene3D" id="2.60.40.1120">
    <property type="entry name" value="Carboxypeptidase-like, regulatory domain"/>
    <property type="match status" value="1"/>
</dbReference>
<proteinExistence type="predicted"/>
<reference evidence="1" key="1">
    <citation type="submission" date="2018-05" db="EMBL/GenBank/DDBJ databases">
        <authorList>
            <person name="Lanie J.A."/>
            <person name="Ng W.-L."/>
            <person name="Kazmierczak K.M."/>
            <person name="Andrzejewski T.M."/>
            <person name="Davidsen T.M."/>
            <person name="Wayne K.J."/>
            <person name="Tettelin H."/>
            <person name="Glass J.I."/>
            <person name="Rusch D."/>
            <person name="Podicherti R."/>
            <person name="Tsui H.-C.T."/>
            <person name="Winkler M.E."/>
        </authorList>
    </citation>
    <scope>NUCLEOTIDE SEQUENCE</scope>
</reference>
<dbReference type="EMBL" id="UINC01032289">
    <property type="protein sequence ID" value="SVB19703.1"/>
    <property type="molecule type" value="Genomic_DNA"/>
</dbReference>
<dbReference type="InterPro" id="IPR008969">
    <property type="entry name" value="CarboxyPept-like_regulatory"/>
</dbReference>
<evidence type="ECO:0000313" key="1">
    <source>
        <dbReference type="EMBL" id="SVB19703.1"/>
    </source>
</evidence>
<name>A0A382C308_9ZZZZ</name>